<dbReference type="Proteomes" id="UP000240283">
    <property type="component" value="Segment"/>
</dbReference>
<evidence type="ECO:0000313" key="1">
    <source>
        <dbReference type="EMBL" id="AUG88383.1"/>
    </source>
</evidence>
<name>A0A2H5BPX5_9CAUD</name>
<organism evidence="1 2">
    <name type="scientific">Vibrio phage Vp_R1</name>
    <dbReference type="NCBI Taxonomy" id="2059867"/>
    <lineage>
        <taxon>Viruses</taxon>
        <taxon>Duplodnaviria</taxon>
        <taxon>Heunggongvirae</taxon>
        <taxon>Uroviricota</taxon>
        <taxon>Caudoviricetes</taxon>
        <taxon>Grimontviridae</taxon>
        <taxon>Dalianvirus</taxon>
        <taxon>Dalianvirus R1</taxon>
    </lineage>
</organism>
<dbReference type="EMBL" id="MG603697">
    <property type="protein sequence ID" value="AUG88383.1"/>
    <property type="molecule type" value="Genomic_DNA"/>
</dbReference>
<gene>
    <name evidence="1" type="ORF">VPR_019</name>
</gene>
<protein>
    <submittedName>
        <fullName evidence="1">Uncharacterized protein</fullName>
    </submittedName>
</protein>
<keyword evidence="2" id="KW-1185">Reference proteome</keyword>
<accession>A0A2H5BPX5</accession>
<reference evidence="1 2" key="1">
    <citation type="submission" date="2017-12" db="EMBL/GenBank/DDBJ databases">
        <title>Genomic analysis of a novel phage Vp_R1 lytic to Vibrio parahaemolyticus.</title>
        <authorList>
            <person name="Ren H."/>
            <person name="Li Z."/>
        </authorList>
    </citation>
    <scope>NUCLEOTIDE SEQUENCE [LARGE SCALE GENOMIC DNA]</scope>
</reference>
<sequence>MTKYCDACGFEMDFVTKIVYKVLESVELCYECKGCGNTQYFDEE</sequence>
<evidence type="ECO:0000313" key="2">
    <source>
        <dbReference type="Proteomes" id="UP000240283"/>
    </source>
</evidence>
<proteinExistence type="predicted"/>